<gene>
    <name evidence="2" type="ORF">G7Y89_g6437</name>
</gene>
<dbReference type="EMBL" id="JAAMPI010000418">
    <property type="protein sequence ID" value="KAF4631694.1"/>
    <property type="molecule type" value="Genomic_DNA"/>
</dbReference>
<evidence type="ECO:0000256" key="1">
    <source>
        <dbReference type="SAM" id="MobiDB-lite"/>
    </source>
</evidence>
<evidence type="ECO:0000313" key="2">
    <source>
        <dbReference type="EMBL" id="KAF4631694.1"/>
    </source>
</evidence>
<feature type="region of interest" description="Disordered" evidence="1">
    <location>
        <begin position="1"/>
        <end position="154"/>
    </location>
</feature>
<feature type="compositionally biased region" description="Basic residues" evidence="1">
    <location>
        <begin position="135"/>
        <end position="154"/>
    </location>
</feature>
<reference evidence="2 3" key="1">
    <citation type="submission" date="2020-03" db="EMBL/GenBank/DDBJ databases">
        <title>Draft Genome Sequence of Cudoniella acicularis.</title>
        <authorList>
            <person name="Buettner E."/>
            <person name="Kellner H."/>
        </authorList>
    </citation>
    <scope>NUCLEOTIDE SEQUENCE [LARGE SCALE GENOMIC DNA]</scope>
    <source>
        <strain evidence="2 3">DSM 108380</strain>
    </source>
</reference>
<organism evidence="2 3">
    <name type="scientific">Cudoniella acicularis</name>
    <dbReference type="NCBI Taxonomy" id="354080"/>
    <lineage>
        <taxon>Eukaryota</taxon>
        <taxon>Fungi</taxon>
        <taxon>Dikarya</taxon>
        <taxon>Ascomycota</taxon>
        <taxon>Pezizomycotina</taxon>
        <taxon>Leotiomycetes</taxon>
        <taxon>Helotiales</taxon>
        <taxon>Tricladiaceae</taxon>
        <taxon>Cudoniella</taxon>
    </lineage>
</organism>
<dbReference type="AlphaFoldDB" id="A0A8H4W5I4"/>
<evidence type="ECO:0000313" key="3">
    <source>
        <dbReference type="Proteomes" id="UP000566819"/>
    </source>
</evidence>
<accession>A0A8H4W5I4</accession>
<name>A0A8H4W5I4_9HELO</name>
<sequence length="154" mass="16648">MDSREKSSRCKGAPQNSEFIDSNGIDDDEKEIAKSPSCEKIEKKATTSYTENDNINDRESSPNPLHGRSSPAPASMGTVVDRESSPDPLHGDSPPSPVSMGVVDDRESSPDPLHGGTPSRTASIAYVNDVGSRPLKLRLQKGRNMGRSRANRRS</sequence>
<protein>
    <submittedName>
        <fullName evidence="2">Uncharacterized protein</fullName>
    </submittedName>
</protein>
<keyword evidence="3" id="KW-1185">Reference proteome</keyword>
<dbReference type="Proteomes" id="UP000566819">
    <property type="component" value="Unassembled WGS sequence"/>
</dbReference>
<proteinExistence type="predicted"/>
<comment type="caution">
    <text evidence="2">The sequence shown here is derived from an EMBL/GenBank/DDBJ whole genome shotgun (WGS) entry which is preliminary data.</text>
</comment>
<feature type="compositionally biased region" description="Basic and acidic residues" evidence="1">
    <location>
        <begin position="31"/>
        <end position="45"/>
    </location>
</feature>